<reference evidence="1 2" key="1">
    <citation type="submission" date="2022-04" db="EMBL/GenBank/DDBJ databases">
        <title>Chromosome-level reference genomes for two strains of Caenorhabditis briggsae: an improved platform for comparative genomics.</title>
        <authorList>
            <person name="Stevens L."/>
            <person name="Andersen E."/>
        </authorList>
    </citation>
    <scope>NUCLEOTIDE SEQUENCE [LARGE SCALE GENOMIC DNA]</scope>
    <source>
        <strain evidence="1">VX34</strain>
        <tissue evidence="1">Whole-organism</tissue>
    </source>
</reference>
<accession>A0AAE9EH62</accession>
<evidence type="ECO:0000313" key="1">
    <source>
        <dbReference type="EMBL" id="UMM21941.1"/>
    </source>
</evidence>
<sequence>MSRPLLYDLWSTVIDRMDLANRILLSQKCPAICRMDQRRPVGAVTIETSAKCVKINNTSFYVDKYDSGEHFLVFKDDGDAKTVVLKTTVPVDEAREVMDLLENWQISDPEIGRHYSMETGSYDLVLKYFSAAEQSPGAQINERLASGMFHYGLTFPINQEKVLNVFMEHVKKENGMEEYVMHFKIDPKL</sequence>
<proteinExistence type="predicted"/>
<name>A0AAE9EH62_CAEBR</name>
<dbReference type="EMBL" id="CP092622">
    <property type="protein sequence ID" value="UMM21941.1"/>
    <property type="molecule type" value="Genomic_DNA"/>
</dbReference>
<protein>
    <submittedName>
        <fullName evidence="1">Uncharacterized protein</fullName>
    </submittedName>
</protein>
<organism evidence="1 2">
    <name type="scientific">Caenorhabditis briggsae</name>
    <dbReference type="NCBI Taxonomy" id="6238"/>
    <lineage>
        <taxon>Eukaryota</taxon>
        <taxon>Metazoa</taxon>
        <taxon>Ecdysozoa</taxon>
        <taxon>Nematoda</taxon>
        <taxon>Chromadorea</taxon>
        <taxon>Rhabditida</taxon>
        <taxon>Rhabditina</taxon>
        <taxon>Rhabditomorpha</taxon>
        <taxon>Rhabditoidea</taxon>
        <taxon>Rhabditidae</taxon>
        <taxon>Peloderinae</taxon>
        <taxon>Caenorhabditis</taxon>
    </lineage>
</organism>
<dbReference type="AlphaFoldDB" id="A0AAE9EH62"/>
<evidence type="ECO:0000313" key="2">
    <source>
        <dbReference type="Proteomes" id="UP000829354"/>
    </source>
</evidence>
<dbReference type="Proteomes" id="UP000829354">
    <property type="component" value="Chromosome III"/>
</dbReference>
<keyword evidence="2" id="KW-1185">Reference proteome</keyword>
<gene>
    <name evidence="1" type="ORF">L5515_003401</name>
</gene>
<dbReference type="InterPro" id="IPR021942">
    <property type="entry name" value="DUF3557"/>
</dbReference>
<dbReference type="PANTHER" id="PTHR31379">
    <property type="entry name" value="F-BOX C PROTEIN-RELATED-RELATED"/>
    <property type="match status" value="1"/>
</dbReference>
<dbReference type="PANTHER" id="PTHR31379:SF1">
    <property type="entry name" value="F-BOX C PROTEIN-RELATED"/>
    <property type="match status" value="1"/>
</dbReference>